<dbReference type="EMBL" id="JAZGSY010000273">
    <property type="protein sequence ID" value="KAL1837679.1"/>
    <property type="molecule type" value="Genomic_DNA"/>
</dbReference>
<evidence type="ECO:0008006" key="5">
    <source>
        <dbReference type="Google" id="ProtNLM"/>
    </source>
</evidence>
<evidence type="ECO:0000256" key="2">
    <source>
        <dbReference type="SAM" id="SignalP"/>
    </source>
</evidence>
<sequence length="166" mass="17748">MQFRNIVTVLALAMTATALPATTTDNQAGAEIVARTGGGNSNNNNNNNPHQSCSVNQFSVCCNQLKKTLNLGIPILDNLLCTVTGVVGGLAGTCNGGKAYCCNGGNGNVFKVRQDPSTEQKGIRRHVANLGLPSGRPRQHQRSQLRRHPLSEPRSFEPAWRVGRGE</sequence>
<accession>A0ABR3V7E4</accession>
<keyword evidence="2" id="KW-0732">Signal</keyword>
<reference evidence="3 4" key="1">
    <citation type="journal article" date="2024" name="Commun. Biol.">
        <title>Comparative genomic analysis of thermophilic fungi reveals convergent evolutionary adaptations and gene losses.</title>
        <authorList>
            <person name="Steindorff A.S."/>
            <person name="Aguilar-Pontes M.V."/>
            <person name="Robinson A.J."/>
            <person name="Andreopoulos B."/>
            <person name="LaButti K."/>
            <person name="Kuo A."/>
            <person name="Mondo S."/>
            <person name="Riley R."/>
            <person name="Otillar R."/>
            <person name="Haridas S."/>
            <person name="Lipzen A."/>
            <person name="Grimwood J."/>
            <person name="Schmutz J."/>
            <person name="Clum A."/>
            <person name="Reid I.D."/>
            <person name="Moisan M.C."/>
            <person name="Butler G."/>
            <person name="Nguyen T.T.M."/>
            <person name="Dewar K."/>
            <person name="Conant G."/>
            <person name="Drula E."/>
            <person name="Henrissat B."/>
            <person name="Hansel C."/>
            <person name="Singer S."/>
            <person name="Hutchinson M.I."/>
            <person name="de Vries R.P."/>
            <person name="Natvig D.O."/>
            <person name="Powell A.J."/>
            <person name="Tsang A."/>
            <person name="Grigoriev I.V."/>
        </authorList>
    </citation>
    <scope>NUCLEOTIDE SEQUENCE [LARGE SCALE GENOMIC DNA]</scope>
    <source>
        <strain evidence="3 4">CBS 620.91</strain>
    </source>
</reference>
<proteinExistence type="predicted"/>
<evidence type="ECO:0000313" key="4">
    <source>
        <dbReference type="Proteomes" id="UP001583172"/>
    </source>
</evidence>
<gene>
    <name evidence="3" type="ORF">VTJ49DRAFT_3529</name>
</gene>
<comment type="caution">
    <text evidence="3">The sequence shown here is derived from an EMBL/GenBank/DDBJ whole genome shotgun (WGS) entry which is preliminary data.</text>
</comment>
<organism evidence="3 4">
    <name type="scientific">Humicola insolens</name>
    <name type="common">Soft-rot fungus</name>
    <dbReference type="NCBI Taxonomy" id="85995"/>
    <lineage>
        <taxon>Eukaryota</taxon>
        <taxon>Fungi</taxon>
        <taxon>Dikarya</taxon>
        <taxon>Ascomycota</taxon>
        <taxon>Pezizomycotina</taxon>
        <taxon>Sordariomycetes</taxon>
        <taxon>Sordariomycetidae</taxon>
        <taxon>Sordariales</taxon>
        <taxon>Chaetomiaceae</taxon>
        <taxon>Mycothermus</taxon>
    </lineage>
</organism>
<keyword evidence="4" id="KW-1185">Reference proteome</keyword>
<evidence type="ECO:0000256" key="1">
    <source>
        <dbReference type="SAM" id="MobiDB-lite"/>
    </source>
</evidence>
<protein>
    <recommendedName>
        <fullName evidence="5">Hydrophobin</fullName>
    </recommendedName>
</protein>
<feature type="region of interest" description="Disordered" evidence="1">
    <location>
        <begin position="130"/>
        <end position="166"/>
    </location>
</feature>
<evidence type="ECO:0000313" key="3">
    <source>
        <dbReference type="EMBL" id="KAL1837679.1"/>
    </source>
</evidence>
<dbReference type="Proteomes" id="UP001583172">
    <property type="component" value="Unassembled WGS sequence"/>
</dbReference>
<feature type="chain" id="PRO_5045634536" description="Hydrophobin" evidence="2">
    <location>
        <begin position="19"/>
        <end position="166"/>
    </location>
</feature>
<name>A0ABR3V7E4_HUMIN</name>
<feature type="compositionally biased region" description="Basic residues" evidence="1">
    <location>
        <begin position="137"/>
        <end position="148"/>
    </location>
</feature>
<feature type="signal peptide" evidence="2">
    <location>
        <begin position="1"/>
        <end position="18"/>
    </location>
</feature>